<reference evidence="7 8" key="1">
    <citation type="submission" date="2024-03" db="EMBL/GenBank/DDBJ databases">
        <title>Draft genome sequence of Pseudonocardia sp. DW16-2.</title>
        <authorList>
            <person name="Duangmal K."/>
        </authorList>
    </citation>
    <scope>NUCLEOTIDE SEQUENCE [LARGE SCALE GENOMIC DNA]</scope>
    <source>
        <strain evidence="7 8">DW16-2</strain>
    </source>
</reference>
<keyword evidence="8" id="KW-1185">Reference proteome</keyword>
<evidence type="ECO:0000259" key="6">
    <source>
        <dbReference type="Pfam" id="PF25954"/>
    </source>
</evidence>
<evidence type="ECO:0000256" key="1">
    <source>
        <dbReference type="ARBA" id="ARBA00004196"/>
    </source>
</evidence>
<dbReference type="Proteomes" id="UP001364211">
    <property type="component" value="Unassembled WGS sequence"/>
</dbReference>
<dbReference type="RefSeq" id="WP_340286253.1">
    <property type="nucleotide sequence ID" value="NZ_JBBJUP010000003.1"/>
</dbReference>
<evidence type="ECO:0000256" key="3">
    <source>
        <dbReference type="SAM" id="Coils"/>
    </source>
</evidence>
<feature type="signal peptide" evidence="5">
    <location>
        <begin position="1"/>
        <end position="20"/>
    </location>
</feature>
<accession>A0ABU8T2D9</accession>
<dbReference type="PANTHER" id="PTHR32347:SF23">
    <property type="entry name" value="BLL5650 PROTEIN"/>
    <property type="match status" value="1"/>
</dbReference>
<keyword evidence="2 3" id="KW-0175">Coiled coil</keyword>
<feature type="coiled-coil region" evidence="3">
    <location>
        <begin position="271"/>
        <end position="323"/>
    </location>
</feature>
<dbReference type="SUPFAM" id="SSF111369">
    <property type="entry name" value="HlyD-like secretion proteins"/>
    <property type="match status" value="1"/>
</dbReference>
<dbReference type="Pfam" id="PF25954">
    <property type="entry name" value="Beta-barrel_RND_2"/>
    <property type="match status" value="1"/>
</dbReference>
<gene>
    <name evidence="7" type="ORF">WJX68_04215</name>
</gene>
<protein>
    <submittedName>
        <fullName evidence="7">HlyD family efflux transporter periplasmic adaptor subunit</fullName>
    </submittedName>
</protein>
<dbReference type="EMBL" id="JBBJUP010000003">
    <property type="protein sequence ID" value="MEJ8278129.1"/>
    <property type="molecule type" value="Genomic_DNA"/>
</dbReference>
<evidence type="ECO:0000313" key="8">
    <source>
        <dbReference type="Proteomes" id="UP001364211"/>
    </source>
</evidence>
<dbReference type="Gene3D" id="2.40.50.100">
    <property type="match status" value="1"/>
</dbReference>
<dbReference type="Gene3D" id="2.40.420.20">
    <property type="match status" value="1"/>
</dbReference>
<feature type="region of interest" description="Disordered" evidence="4">
    <location>
        <begin position="172"/>
        <end position="227"/>
    </location>
</feature>
<sequence length="555" mass="54279">MTRLRLAGGLLLAASLGLTACTGDSAPPPTAVVDRGVVTTGVSASGSLVSITQQNLGFADGGRVAELLVEVGDTVAPGQPLARIDDAAAQSQLAAAQAGLDQQQASLGKLTGANTVEAAQAALASAQSVLDATRGQVAATNAANDTAVDRAQVQLKFDRTQYAAAQRQLESDRAACRRAGGTTSTATPAPTAGAEESGSGGGLLGGLSGGGSGASGGSGLGSATTDPSCSAIAADEQAVTTAKGQVIASQTALSQAEGNRDTGAASGRVSIANAESAVSDARSQLTGANNDAPADVAVQGAVVADARNTLADAQRAVDDTTLRAPVAGTVSAINGAVGDTVPAASAATALAPGTDARIPDAVGAASAAGSAGASGAARAATGGGAPFLTLNDLQTYQLVVPFEESDAARVAANQTVDVTVDALPGLSLPATVVAVAPTADQVSGVVSYYATVVLNRTDPQLRDGQTAQADVRTQARDGVLRVPNTAVRQEGGRSVVDVPGPDGTPQARPFEPGLVGDEFTEVRSGLDDGQTVQLPQATVEATPGRPGERGGAGGN</sequence>
<feature type="chain" id="PRO_5045609570" evidence="5">
    <location>
        <begin position="21"/>
        <end position="555"/>
    </location>
</feature>
<feature type="compositionally biased region" description="Low complexity" evidence="4">
    <location>
        <begin position="177"/>
        <end position="197"/>
    </location>
</feature>
<dbReference type="InterPro" id="IPR050465">
    <property type="entry name" value="UPF0194_transport"/>
</dbReference>
<name>A0ABU8T2D9_9PSEU</name>
<proteinExistence type="predicted"/>
<feature type="region of interest" description="Disordered" evidence="4">
    <location>
        <begin position="492"/>
        <end position="513"/>
    </location>
</feature>
<feature type="compositionally biased region" description="Gly residues" evidence="4">
    <location>
        <begin position="198"/>
        <end position="220"/>
    </location>
</feature>
<comment type="subcellular location">
    <subcellularLocation>
        <location evidence="1">Cell envelope</location>
    </subcellularLocation>
</comment>
<evidence type="ECO:0000256" key="4">
    <source>
        <dbReference type="SAM" id="MobiDB-lite"/>
    </source>
</evidence>
<feature type="domain" description="CusB-like beta-barrel" evidence="6">
    <location>
        <begin position="401"/>
        <end position="474"/>
    </location>
</feature>
<keyword evidence="5" id="KW-0732">Signal</keyword>
<dbReference type="PANTHER" id="PTHR32347">
    <property type="entry name" value="EFFLUX SYSTEM COMPONENT YKNX-RELATED"/>
    <property type="match status" value="1"/>
</dbReference>
<evidence type="ECO:0000256" key="2">
    <source>
        <dbReference type="ARBA" id="ARBA00023054"/>
    </source>
</evidence>
<organism evidence="7 8">
    <name type="scientific">Pseudonocardia spirodelae</name>
    <dbReference type="NCBI Taxonomy" id="3133431"/>
    <lineage>
        <taxon>Bacteria</taxon>
        <taxon>Bacillati</taxon>
        <taxon>Actinomycetota</taxon>
        <taxon>Actinomycetes</taxon>
        <taxon>Pseudonocardiales</taxon>
        <taxon>Pseudonocardiaceae</taxon>
        <taxon>Pseudonocardia</taxon>
    </lineage>
</organism>
<dbReference type="InterPro" id="IPR058792">
    <property type="entry name" value="Beta-barrel_RND_2"/>
</dbReference>
<dbReference type="Gene3D" id="2.40.30.170">
    <property type="match status" value="1"/>
</dbReference>
<feature type="region of interest" description="Disordered" evidence="4">
    <location>
        <begin position="526"/>
        <end position="555"/>
    </location>
</feature>
<evidence type="ECO:0000256" key="5">
    <source>
        <dbReference type="SAM" id="SignalP"/>
    </source>
</evidence>
<evidence type="ECO:0000313" key="7">
    <source>
        <dbReference type="EMBL" id="MEJ8278129.1"/>
    </source>
</evidence>
<comment type="caution">
    <text evidence="7">The sequence shown here is derived from an EMBL/GenBank/DDBJ whole genome shotgun (WGS) entry which is preliminary data.</text>
</comment>
<dbReference type="PROSITE" id="PS51257">
    <property type="entry name" value="PROKAR_LIPOPROTEIN"/>
    <property type="match status" value="1"/>
</dbReference>